<dbReference type="GO" id="GO:0016705">
    <property type="term" value="F:oxidoreductase activity, acting on paired donors, with incorporation or reduction of molecular oxygen"/>
    <property type="evidence" value="ECO:0007669"/>
    <property type="project" value="InterPro"/>
</dbReference>
<dbReference type="InterPro" id="IPR002397">
    <property type="entry name" value="Cyt_P450_B"/>
</dbReference>
<dbReference type="Proteomes" id="UP000470876">
    <property type="component" value="Unassembled WGS sequence"/>
</dbReference>
<proteinExistence type="inferred from homology"/>
<dbReference type="PRINTS" id="PR00359">
    <property type="entry name" value="BP450"/>
</dbReference>
<dbReference type="PANTHER" id="PTHR46696">
    <property type="entry name" value="P450, PUTATIVE (EUROFUNG)-RELATED"/>
    <property type="match status" value="1"/>
</dbReference>
<evidence type="ECO:0000256" key="6">
    <source>
        <dbReference type="ARBA" id="ARBA00023033"/>
    </source>
</evidence>
<dbReference type="Gene3D" id="1.10.630.10">
    <property type="entry name" value="Cytochrome P450"/>
    <property type="match status" value="1"/>
</dbReference>
<evidence type="ECO:0000256" key="3">
    <source>
        <dbReference type="ARBA" id="ARBA00022723"/>
    </source>
</evidence>
<dbReference type="GO" id="GO:0005506">
    <property type="term" value="F:iron ion binding"/>
    <property type="evidence" value="ECO:0007669"/>
    <property type="project" value="InterPro"/>
</dbReference>
<evidence type="ECO:0000256" key="2">
    <source>
        <dbReference type="ARBA" id="ARBA00022617"/>
    </source>
</evidence>
<evidence type="ECO:0000313" key="9">
    <source>
        <dbReference type="Proteomes" id="UP000468928"/>
    </source>
</evidence>
<keyword evidence="4" id="KW-0560">Oxidoreductase</keyword>
<sequence>MSIDSNARSAPTPSGFDGPRIALYTEEYAADPHRAHRDMLHRFGSLAPVELAPGVPATLVIGYHAAVRILNDPDRFTSDPRGWEQNIPADCPIRPMMEWYPNPLHSGGLEHIRYRSATAGALGKVDLHRLHGTVEQIATPLIDTFCADGHCDVVGQYALPVAFATLNAILGCPADIGQRAAIGMAAIFDTVGAADGNQMLLGALAELIRIKRSGPAEDVTSWLVEHPARLDDEEMVCHLALLYAAGIEPTQNLIVNTLLLMLTDGRFAGNVLDGSLSTRDALDEVLFNSPPLANYCIRYPRQPILIEDVWLPAHQPVLISMTACNNDPAVRTGNITDNRSHLAFGTGPHGCPARSMTMLIVQNAIDQLLDALPELALSIPREELRWRPGPFHRSLVSLPVTFPPSAPIQGAGMY</sequence>
<evidence type="ECO:0000256" key="1">
    <source>
        <dbReference type="ARBA" id="ARBA00010617"/>
    </source>
</evidence>
<dbReference type="GO" id="GO:0004497">
    <property type="term" value="F:monooxygenase activity"/>
    <property type="evidence" value="ECO:0007669"/>
    <property type="project" value="UniProtKB-KW"/>
</dbReference>
<accession>A0A6P1CYP8</accession>
<comment type="similarity">
    <text evidence="1">Belongs to the cytochrome P450 family.</text>
</comment>
<organism evidence="7 9">
    <name type="scientific">Nocardia cyriacigeorgica</name>
    <dbReference type="NCBI Taxonomy" id="135487"/>
    <lineage>
        <taxon>Bacteria</taxon>
        <taxon>Bacillati</taxon>
        <taxon>Actinomycetota</taxon>
        <taxon>Actinomycetes</taxon>
        <taxon>Mycobacteriales</taxon>
        <taxon>Nocardiaceae</taxon>
        <taxon>Nocardia</taxon>
    </lineage>
</organism>
<evidence type="ECO:0000313" key="8">
    <source>
        <dbReference type="EMBL" id="NEW55060.1"/>
    </source>
</evidence>
<evidence type="ECO:0000313" key="10">
    <source>
        <dbReference type="Proteomes" id="UP000470876"/>
    </source>
</evidence>
<keyword evidence="6" id="KW-0503">Monooxygenase</keyword>
<dbReference type="SUPFAM" id="SSF48264">
    <property type="entry name" value="Cytochrome P450"/>
    <property type="match status" value="1"/>
</dbReference>
<evidence type="ECO:0000256" key="5">
    <source>
        <dbReference type="ARBA" id="ARBA00023004"/>
    </source>
</evidence>
<dbReference type="InterPro" id="IPR036396">
    <property type="entry name" value="Cyt_P450_sf"/>
</dbReference>
<dbReference type="EMBL" id="JAAGUZ010000004">
    <property type="protein sequence ID" value="NEW43246.1"/>
    <property type="molecule type" value="Genomic_DNA"/>
</dbReference>
<keyword evidence="3" id="KW-0479">Metal-binding</keyword>
<dbReference type="PANTHER" id="PTHR46696:SF1">
    <property type="entry name" value="CYTOCHROME P450 YJIB-RELATED"/>
    <property type="match status" value="1"/>
</dbReference>
<keyword evidence="10" id="KW-1185">Reference proteome</keyword>
<dbReference type="InterPro" id="IPR017972">
    <property type="entry name" value="Cyt_P450_CS"/>
</dbReference>
<dbReference type="EMBL" id="JAAGUX010000006">
    <property type="protein sequence ID" value="NEW55060.1"/>
    <property type="molecule type" value="Genomic_DNA"/>
</dbReference>
<evidence type="ECO:0000256" key="4">
    <source>
        <dbReference type="ARBA" id="ARBA00023002"/>
    </source>
</evidence>
<dbReference type="PROSITE" id="PS00086">
    <property type="entry name" value="CYTOCHROME_P450"/>
    <property type="match status" value="1"/>
</dbReference>
<gene>
    <name evidence="7" type="ORF">GV789_02040</name>
    <name evidence="8" type="ORF">GV794_05190</name>
</gene>
<keyword evidence="5" id="KW-0408">Iron</keyword>
<name>A0A6P1CYP8_9NOCA</name>
<comment type="caution">
    <text evidence="7">The sequence shown here is derived from an EMBL/GenBank/DDBJ whole genome shotgun (WGS) entry which is preliminary data.</text>
</comment>
<keyword evidence="2" id="KW-0349">Heme</keyword>
<dbReference type="GO" id="GO:0020037">
    <property type="term" value="F:heme binding"/>
    <property type="evidence" value="ECO:0007669"/>
    <property type="project" value="InterPro"/>
</dbReference>
<dbReference type="RefSeq" id="WP_163821960.1">
    <property type="nucleotide sequence ID" value="NZ_JAAGUX010000006.1"/>
</dbReference>
<dbReference type="Proteomes" id="UP000468928">
    <property type="component" value="Unassembled WGS sequence"/>
</dbReference>
<protein>
    <submittedName>
        <fullName evidence="7">Cytochrome P450</fullName>
    </submittedName>
</protein>
<reference evidence="9 10" key="1">
    <citation type="submission" date="2020-01" db="EMBL/GenBank/DDBJ databases">
        <title>Genetics and antimicrobial susceptibilities of Nocardia species isolated from the soil; a comparison with species isolated from humans.</title>
        <authorList>
            <person name="Carrasco G."/>
            <person name="Monzon S."/>
            <person name="Sansegundo M."/>
            <person name="Garcia E."/>
            <person name="Garrido N."/>
            <person name="Medina M.J."/>
            <person name="Villalon P."/>
            <person name="Ramirez-Arocha A.C."/>
            <person name="Jimenez P."/>
            <person name="Cuesta I."/>
            <person name="Valdezate S."/>
        </authorList>
    </citation>
    <scope>NUCLEOTIDE SEQUENCE [LARGE SCALE GENOMIC DNA]</scope>
    <source>
        <strain evidence="7 9">CNM20110639</strain>
        <strain evidence="8 10">CNM20110649</strain>
    </source>
</reference>
<evidence type="ECO:0000313" key="7">
    <source>
        <dbReference type="EMBL" id="NEW43246.1"/>
    </source>
</evidence>
<dbReference type="AlphaFoldDB" id="A0A6P1CYP8"/>